<dbReference type="InParanoid" id="A0A2H3CYD0"/>
<name>A0A2H3CYD0_ARMGA</name>
<dbReference type="AlphaFoldDB" id="A0A2H3CYD0"/>
<reference evidence="2" key="1">
    <citation type="journal article" date="2017" name="Nat. Ecol. Evol.">
        <title>Genome expansion and lineage-specific genetic innovations in the forest pathogenic fungi Armillaria.</title>
        <authorList>
            <person name="Sipos G."/>
            <person name="Prasanna A.N."/>
            <person name="Walter M.C."/>
            <person name="O'Connor E."/>
            <person name="Balint B."/>
            <person name="Krizsan K."/>
            <person name="Kiss B."/>
            <person name="Hess J."/>
            <person name="Varga T."/>
            <person name="Slot J."/>
            <person name="Riley R."/>
            <person name="Boka B."/>
            <person name="Rigling D."/>
            <person name="Barry K."/>
            <person name="Lee J."/>
            <person name="Mihaltcheva S."/>
            <person name="LaButti K."/>
            <person name="Lipzen A."/>
            <person name="Waldron R."/>
            <person name="Moloney N.M."/>
            <person name="Sperisen C."/>
            <person name="Kredics L."/>
            <person name="Vagvoelgyi C."/>
            <person name="Patrignani A."/>
            <person name="Fitzpatrick D."/>
            <person name="Nagy I."/>
            <person name="Doyle S."/>
            <person name="Anderson J.B."/>
            <person name="Grigoriev I.V."/>
            <person name="Gueldener U."/>
            <person name="Muensterkoetter M."/>
            <person name="Nagy L.G."/>
        </authorList>
    </citation>
    <scope>NUCLEOTIDE SEQUENCE [LARGE SCALE GENOMIC DNA]</scope>
    <source>
        <strain evidence="2">Ar21-2</strain>
    </source>
</reference>
<feature type="non-terminal residue" evidence="1">
    <location>
        <position position="319"/>
    </location>
</feature>
<accession>A0A2H3CYD0</accession>
<gene>
    <name evidence="1" type="ORF">ARMGADRAFT_1065725</name>
</gene>
<organism evidence="1 2">
    <name type="scientific">Armillaria gallica</name>
    <name type="common">Bulbous honey fungus</name>
    <name type="synonym">Armillaria bulbosa</name>
    <dbReference type="NCBI Taxonomy" id="47427"/>
    <lineage>
        <taxon>Eukaryota</taxon>
        <taxon>Fungi</taxon>
        <taxon>Dikarya</taxon>
        <taxon>Basidiomycota</taxon>
        <taxon>Agaricomycotina</taxon>
        <taxon>Agaricomycetes</taxon>
        <taxon>Agaricomycetidae</taxon>
        <taxon>Agaricales</taxon>
        <taxon>Marasmiineae</taxon>
        <taxon>Physalacriaceae</taxon>
        <taxon>Armillaria</taxon>
    </lineage>
</organism>
<sequence>MAIAVDGGRTWTCERDSVVTKSTNLTPPGDLPALCSTFHIRGSSRKVEIREREQRSGNWARRKGSGELEFNQEIDPAFISKSHPKQDGIEREDIKDILRPRNKRTSINIQVRRCHLPGNHFAPGKPDLALQNQQVLEKEIYQFPLHKPHVAIKEACRLEVHHFMKSRAVQPRVIESISGKSSQNSVEGNTARKPVIACCGEVGGEENDEIRECPKFKTMKPKSERQAVNIIDNAEPPEIDENQGLADIRGRVERWDLNIESLADSEENSTLKVWYSEIGVGRKLEEVEEVGRPQPSFGDLVIALRTSRMITKVREFGST</sequence>
<dbReference type="Proteomes" id="UP000217790">
    <property type="component" value="Unassembled WGS sequence"/>
</dbReference>
<evidence type="ECO:0000313" key="2">
    <source>
        <dbReference type="Proteomes" id="UP000217790"/>
    </source>
</evidence>
<keyword evidence="2" id="KW-1185">Reference proteome</keyword>
<protein>
    <submittedName>
        <fullName evidence="1">Uncharacterized protein</fullName>
    </submittedName>
</protein>
<evidence type="ECO:0000313" key="1">
    <source>
        <dbReference type="EMBL" id="PBK88015.1"/>
    </source>
</evidence>
<proteinExistence type="predicted"/>
<dbReference type="EMBL" id="KZ293675">
    <property type="protein sequence ID" value="PBK88015.1"/>
    <property type="molecule type" value="Genomic_DNA"/>
</dbReference>